<dbReference type="Pfam" id="PF10056">
    <property type="entry name" value="DUF2293"/>
    <property type="match status" value="1"/>
</dbReference>
<dbReference type="InterPro" id="IPR018744">
    <property type="entry name" value="DUF2293"/>
</dbReference>
<dbReference type="Proteomes" id="UP000184440">
    <property type="component" value="Unassembled WGS sequence"/>
</dbReference>
<feature type="domain" description="DUF2293" evidence="1">
    <location>
        <begin position="297"/>
        <end position="382"/>
    </location>
</feature>
<reference evidence="2 3" key="1">
    <citation type="submission" date="2016-11" db="EMBL/GenBank/DDBJ databases">
        <authorList>
            <person name="Jaros S."/>
            <person name="Januszkiewicz K."/>
            <person name="Wedrychowicz H."/>
        </authorList>
    </citation>
    <scope>NUCLEOTIDE SEQUENCE [LARGE SCALE GENOMIC DNA]</scope>
    <source>
        <strain evidence="2 3">DSM 46144</strain>
    </source>
</reference>
<proteinExistence type="predicted"/>
<evidence type="ECO:0000259" key="1">
    <source>
        <dbReference type="Pfam" id="PF10056"/>
    </source>
</evidence>
<dbReference type="OrthoDB" id="128600at2"/>
<name>A0A1M7RB72_9ACTN</name>
<gene>
    <name evidence="2" type="ORF">SAMN05443668_109160</name>
</gene>
<organism evidence="2 3">
    <name type="scientific">Cryptosporangium aurantiacum</name>
    <dbReference type="NCBI Taxonomy" id="134849"/>
    <lineage>
        <taxon>Bacteria</taxon>
        <taxon>Bacillati</taxon>
        <taxon>Actinomycetota</taxon>
        <taxon>Actinomycetes</taxon>
        <taxon>Cryptosporangiales</taxon>
        <taxon>Cryptosporangiaceae</taxon>
        <taxon>Cryptosporangium</taxon>
    </lineage>
</organism>
<evidence type="ECO:0000313" key="2">
    <source>
        <dbReference type="EMBL" id="SHN43420.1"/>
    </source>
</evidence>
<protein>
    <recommendedName>
        <fullName evidence="1">DUF2293 domain-containing protein</fullName>
    </recommendedName>
</protein>
<evidence type="ECO:0000313" key="3">
    <source>
        <dbReference type="Proteomes" id="UP000184440"/>
    </source>
</evidence>
<keyword evidence="3" id="KW-1185">Reference proteome</keyword>
<accession>A0A1M7RB72</accession>
<sequence>MVGAGGAAVNGVTNARPGAACASAWRARRRPARQNGRVSKLERRVVAVAESALATRKVVSAVDVLTGLRWVRVGQVDTWRQGRLDALEAATAVDARKLVDAVSLLRSWAEQKGLVAGEASYVAASRDRRALRFTRTGDDAVEQAFRIEWSAADLSAARRQRLAARQQAVPDLVVHVATGVWVCDACDGTAPYQVPEGDERLCPGCADLDHLVFLPAGNAALSRRAKKESTLSAIVVRYNRRRKRYERQGILVEEGALARAEESCLADEDARERRRQRDEVRRDAADVAYQAALAGRITALFPGCSPERADAIARRAGERSSGRVGRSAAAKALDEQAVTLAVVASVRHEDTEYDALLMAGVPRREARDRIRTRLDAVLTTWRTNRRETGL</sequence>
<dbReference type="PANTHER" id="PTHR38113">
    <property type="match status" value="1"/>
</dbReference>
<dbReference type="EMBL" id="FRCS01000009">
    <property type="protein sequence ID" value="SHN43420.1"/>
    <property type="molecule type" value="Genomic_DNA"/>
</dbReference>
<dbReference type="AlphaFoldDB" id="A0A1M7RB72"/>
<dbReference type="PANTHER" id="PTHR38113:SF2">
    <property type="entry name" value="DUF2293 DOMAIN-CONTAINING PROTEIN"/>
    <property type="match status" value="1"/>
</dbReference>
<dbReference type="STRING" id="134849.SAMN05443668_109160"/>